<dbReference type="GO" id="GO:0004386">
    <property type="term" value="F:helicase activity"/>
    <property type="evidence" value="ECO:0007669"/>
    <property type="project" value="UniProtKB-KW"/>
</dbReference>
<organism evidence="2 3">
    <name type="scientific">Biomphalaria pfeifferi</name>
    <name type="common">Bloodfluke planorb</name>
    <name type="synonym">Freshwater snail</name>
    <dbReference type="NCBI Taxonomy" id="112525"/>
    <lineage>
        <taxon>Eukaryota</taxon>
        <taxon>Metazoa</taxon>
        <taxon>Spiralia</taxon>
        <taxon>Lophotrochozoa</taxon>
        <taxon>Mollusca</taxon>
        <taxon>Gastropoda</taxon>
        <taxon>Heterobranchia</taxon>
        <taxon>Euthyneura</taxon>
        <taxon>Panpulmonata</taxon>
        <taxon>Hygrophila</taxon>
        <taxon>Lymnaeoidea</taxon>
        <taxon>Planorbidae</taxon>
        <taxon>Biomphalaria</taxon>
    </lineage>
</organism>
<dbReference type="PANTHER" id="PTHR47642">
    <property type="entry name" value="ATP-DEPENDENT DNA HELICASE"/>
    <property type="match status" value="1"/>
</dbReference>
<gene>
    <name evidence="2" type="ORF">Bpfe_020889</name>
</gene>
<sequence length="249" mass="29133">MKELNDSMKLKVRKVKPNGEPTNSTAGILLDEAPSVFFINTSRPDNCVYLAKSEEYLRTFDPDSIDVFAKGILKHYQNRPDCLQDICLSDFAAWYDVLYPRKKKDARDFRDKEEVNSTNSGSEENSQEKEVLTLKGQRLCLKKRTKPKVIRWHKPNSCEDEEEHFRVLLMLFFPWRNEEKELLSASCKTKYIMNSKIIDNNLQKYSAKGIDLERLHDLIKMRKSLTFRMNVKQSNMNVLLAIKSKTEKI</sequence>
<dbReference type="PANTHER" id="PTHR47642:SF8">
    <property type="entry name" value="ATP-DEPENDENT DNA HELICASE"/>
    <property type="match status" value="1"/>
</dbReference>
<reference evidence="2" key="1">
    <citation type="journal article" date="2023" name="PLoS Negl. Trop. Dis.">
        <title>A genome sequence for Biomphalaria pfeifferi, the major vector snail for the human-infecting parasite Schistosoma mansoni.</title>
        <authorList>
            <person name="Bu L."/>
            <person name="Lu L."/>
            <person name="Laidemitt M.R."/>
            <person name="Zhang S.M."/>
            <person name="Mutuku M."/>
            <person name="Mkoji G."/>
            <person name="Steinauer M."/>
            <person name="Loker E.S."/>
        </authorList>
    </citation>
    <scope>NUCLEOTIDE SEQUENCE</scope>
    <source>
        <strain evidence="2">KasaAsao</strain>
    </source>
</reference>
<dbReference type="AlphaFoldDB" id="A0AAD8B999"/>
<dbReference type="InterPro" id="IPR051055">
    <property type="entry name" value="PIF1_helicase"/>
</dbReference>
<evidence type="ECO:0000313" key="3">
    <source>
        <dbReference type="Proteomes" id="UP001233172"/>
    </source>
</evidence>
<feature type="region of interest" description="Disordered" evidence="1">
    <location>
        <begin position="109"/>
        <end position="129"/>
    </location>
</feature>
<protein>
    <submittedName>
        <fullName evidence="2">ATP-dependent DNA helicase PIF1</fullName>
    </submittedName>
</protein>
<keyword evidence="2" id="KW-0378">Hydrolase</keyword>
<dbReference type="EMBL" id="JASAOG010000123">
    <property type="protein sequence ID" value="KAK0049704.1"/>
    <property type="molecule type" value="Genomic_DNA"/>
</dbReference>
<keyword evidence="2" id="KW-0067">ATP-binding</keyword>
<keyword evidence="2" id="KW-0347">Helicase</keyword>
<proteinExistence type="predicted"/>
<keyword evidence="3" id="KW-1185">Reference proteome</keyword>
<dbReference type="Proteomes" id="UP001233172">
    <property type="component" value="Unassembled WGS sequence"/>
</dbReference>
<reference evidence="2" key="2">
    <citation type="submission" date="2023-04" db="EMBL/GenBank/DDBJ databases">
        <authorList>
            <person name="Bu L."/>
            <person name="Lu L."/>
            <person name="Laidemitt M.R."/>
            <person name="Zhang S.M."/>
            <person name="Mutuku M."/>
            <person name="Mkoji G."/>
            <person name="Steinauer M."/>
            <person name="Loker E.S."/>
        </authorList>
    </citation>
    <scope>NUCLEOTIDE SEQUENCE</scope>
    <source>
        <strain evidence="2">KasaAsao</strain>
        <tissue evidence="2">Whole Snail</tissue>
    </source>
</reference>
<comment type="caution">
    <text evidence="2">The sequence shown here is derived from an EMBL/GenBank/DDBJ whole genome shotgun (WGS) entry which is preliminary data.</text>
</comment>
<keyword evidence="2" id="KW-0547">Nucleotide-binding</keyword>
<evidence type="ECO:0000313" key="2">
    <source>
        <dbReference type="EMBL" id="KAK0049704.1"/>
    </source>
</evidence>
<accession>A0AAD8B999</accession>
<name>A0AAD8B999_BIOPF</name>
<evidence type="ECO:0000256" key="1">
    <source>
        <dbReference type="SAM" id="MobiDB-lite"/>
    </source>
</evidence>